<gene>
    <name evidence="9" type="ORF">PGQ11_005870</name>
</gene>
<keyword evidence="2" id="KW-0479">Metal-binding</keyword>
<dbReference type="InterPro" id="IPR004302">
    <property type="entry name" value="Cellulose/chitin-bd_N"/>
</dbReference>
<keyword evidence="4" id="KW-1015">Disulfide bond</keyword>
<dbReference type="Pfam" id="PF03067">
    <property type="entry name" value="LPMO_10"/>
    <property type="match status" value="1"/>
</dbReference>
<keyword evidence="3" id="KW-0186">Copper</keyword>
<evidence type="ECO:0000256" key="5">
    <source>
        <dbReference type="ARBA" id="ARBA00023180"/>
    </source>
</evidence>
<evidence type="ECO:0000256" key="7">
    <source>
        <dbReference type="SAM" id="Phobius"/>
    </source>
</evidence>
<dbReference type="EMBL" id="JAPCWZ010000004">
    <property type="protein sequence ID" value="KAK8867292.1"/>
    <property type="molecule type" value="Genomic_DNA"/>
</dbReference>
<keyword evidence="7" id="KW-0812">Transmembrane</keyword>
<comment type="similarity">
    <text evidence="6">Belongs to the polysaccharide monooxygenase AA13 family.</text>
</comment>
<keyword evidence="5" id="KW-0325">Glycoprotein</keyword>
<evidence type="ECO:0000256" key="4">
    <source>
        <dbReference type="ARBA" id="ARBA00023157"/>
    </source>
</evidence>
<keyword evidence="7" id="KW-1133">Transmembrane helix</keyword>
<evidence type="ECO:0000256" key="3">
    <source>
        <dbReference type="ARBA" id="ARBA00023008"/>
    </source>
</evidence>
<comment type="cofactor">
    <cofactor evidence="1">
        <name>Cu(2+)</name>
        <dbReference type="ChEBI" id="CHEBI:29036"/>
    </cofactor>
</comment>
<protein>
    <recommendedName>
        <fullName evidence="8">Chitin-binding type-4 domain-containing protein</fullName>
    </recommendedName>
</protein>
<accession>A0ABR2IQV7</accession>
<feature type="transmembrane region" description="Helical" evidence="7">
    <location>
        <begin position="19"/>
        <end position="38"/>
    </location>
</feature>
<keyword evidence="7" id="KW-0472">Membrane</keyword>
<dbReference type="PANTHER" id="PTHR36575">
    <property type="entry name" value="BINDING PROTEIN, PUTATIVE (AFU_ORTHOLOGUE AFUA_1G14430)-RELATED"/>
    <property type="match status" value="1"/>
</dbReference>
<reference evidence="9 10" key="1">
    <citation type="journal article" date="2024" name="IMA Fungus">
        <title>Apiospora arundinis, a panoply of carbohydrate-active enzymes and secondary metabolites.</title>
        <authorList>
            <person name="Sorensen T."/>
            <person name="Petersen C."/>
            <person name="Muurmann A.T."/>
            <person name="Christiansen J.V."/>
            <person name="Brundto M.L."/>
            <person name="Overgaard C.K."/>
            <person name="Boysen A.T."/>
            <person name="Wollenberg R.D."/>
            <person name="Larsen T.O."/>
            <person name="Sorensen J.L."/>
            <person name="Nielsen K.L."/>
            <person name="Sondergaard T.E."/>
        </authorList>
    </citation>
    <scope>NUCLEOTIDE SEQUENCE [LARGE SCALE GENOMIC DNA]</scope>
    <source>
        <strain evidence="9 10">AAU 773</strain>
    </source>
</reference>
<proteinExistence type="inferred from homology"/>
<evidence type="ECO:0000256" key="6">
    <source>
        <dbReference type="ARBA" id="ARBA00034311"/>
    </source>
</evidence>
<evidence type="ECO:0000256" key="1">
    <source>
        <dbReference type="ARBA" id="ARBA00001973"/>
    </source>
</evidence>
<keyword evidence="10" id="KW-1185">Reference proteome</keyword>
<evidence type="ECO:0000259" key="8">
    <source>
        <dbReference type="Pfam" id="PF03067"/>
    </source>
</evidence>
<organism evidence="9 10">
    <name type="scientific">Apiospora arundinis</name>
    <dbReference type="NCBI Taxonomy" id="335852"/>
    <lineage>
        <taxon>Eukaryota</taxon>
        <taxon>Fungi</taxon>
        <taxon>Dikarya</taxon>
        <taxon>Ascomycota</taxon>
        <taxon>Pezizomycotina</taxon>
        <taxon>Sordariomycetes</taxon>
        <taxon>Xylariomycetidae</taxon>
        <taxon>Amphisphaeriales</taxon>
        <taxon>Apiosporaceae</taxon>
        <taxon>Apiospora</taxon>
    </lineage>
</organism>
<sequence length="203" mass="22436">MTINCCTTSEDRLRIMRTALTKLLGLMAVVGISGHAVVETPKPRGTGPVQRERCGSALTAQLEKDIASPIEDAMKKADQDYNCNAYLCRGYQLEDNLESVQAVKAGDVLDFHIELIAGHHPGYANVSVVDLTTNQIIGEPLRHWADWPDSTSGPPRNDIDFNITIPDTLSSACDAAGKCAIQWYWWASKNKQTYESCVDFYLE</sequence>
<dbReference type="Proteomes" id="UP001390339">
    <property type="component" value="Unassembled WGS sequence"/>
</dbReference>
<dbReference type="Gene3D" id="2.70.50.70">
    <property type="match status" value="1"/>
</dbReference>
<evidence type="ECO:0000313" key="9">
    <source>
        <dbReference type="EMBL" id="KAK8867292.1"/>
    </source>
</evidence>
<dbReference type="PANTHER" id="PTHR36575:SF2">
    <property type="entry name" value="CHITIN-BINDING TYPE-4 DOMAIN-CONTAINING PROTEIN-RELATED"/>
    <property type="match status" value="1"/>
</dbReference>
<comment type="caution">
    <text evidence="9">The sequence shown here is derived from an EMBL/GenBank/DDBJ whole genome shotgun (WGS) entry which is preliminary data.</text>
</comment>
<feature type="domain" description="Chitin-binding type-4" evidence="8">
    <location>
        <begin position="71"/>
        <end position="200"/>
    </location>
</feature>
<name>A0ABR2IQV7_9PEZI</name>
<dbReference type="InterPro" id="IPR052282">
    <property type="entry name" value="Starch-active_LPMO"/>
</dbReference>
<evidence type="ECO:0000313" key="10">
    <source>
        <dbReference type="Proteomes" id="UP001390339"/>
    </source>
</evidence>
<evidence type="ECO:0000256" key="2">
    <source>
        <dbReference type="ARBA" id="ARBA00022723"/>
    </source>
</evidence>